<dbReference type="PROSITE" id="PS50937">
    <property type="entry name" value="HTH_MERR_2"/>
    <property type="match status" value="1"/>
</dbReference>
<dbReference type="PANTHER" id="PTHR30204">
    <property type="entry name" value="REDOX-CYCLING DRUG-SENSING TRANSCRIPTIONAL ACTIVATOR SOXR"/>
    <property type="match status" value="1"/>
</dbReference>
<dbReference type="PANTHER" id="PTHR30204:SF97">
    <property type="entry name" value="MERR FAMILY REGULATORY PROTEIN"/>
    <property type="match status" value="1"/>
</dbReference>
<dbReference type="InterPro" id="IPR010499">
    <property type="entry name" value="AraC_E-bd"/>
</dbReference>
<dbReference type="SMART" id="SM00422">
    <property type="entry name" value="HTH_MERR"/>
    <property type="match status" value="1"/>
</dbReference>
<name>A0A6N3GMK8_CLODI</name>
<dbReference type="InterPro" id="IPR011256">
    <property type="entry name" value="Reg_factor_effector_dom_sf"/>
</dbReference>
<dbReference type="CDD" id="cd01107">
    <property type="entry name" value="HTH_BmrR"/>
    <property type="match status" value="1"/>
</dbReference>
<reference evidence="3" key="1">
    <citation type="submission" date="2019-11" db="EMBL/GenBank/DDBJ databases">
        <authorList>
            <person name="Feng L."/>
        </authorList>
    </citation>
    <scope>NUCLEOTIDE SEQUENCE</scope>
    <source>
        <strain evidence="3">PdifficileLFYP43</strain>
    </source>
</reference>
<dbReference type="AlphaFoldDB" id="A0A6N3GMK8"/>
<dbReference type="SUPFAM" id="SSF55136">
    <property type="entry name" value="Probable bacterial effector-binding domain"/>
    <property type="match status" value="1"/>
</dbReference>
<dbReference type="InterPro" id="IPR029442">
    <property type="entry name" value="GyrI-like"/>
</dbReference>
<proteinExistence type="predicted"/>
<sequence>MFKIGEFSKLTQVSTRMLRYYDETGLLKPAKIDSLTGYRMYSAEQISTLNRIIYLRDSGFNVAEIALALNFSNNAIIEQLDRKSIEIMDNIQKEQEKLKKIEIAKKEVLHGKSELYFNITIKEIPSYCVLSLRKEIPNYYYEGELWKELSVFAKENKINISDETFSIYHNEEYKEKDVDVELCAIVNKIGKATGDFKFRFTEPVSMMACTMVYGDFFNISYAYRSFAKWLQENSQYKMKGSSRQIVHRGPWNEKNPENYLTEIQIPLENLL</sequence>
<gene>
    <name evidence="3" type="primary">hmrR_1</name>
    <name evidence="3" type="ORF">PDLFYP43_00771</name>
</gene>
<dbReference type="SUPFAM" id="SSF46955">
    <property type="entry name" value="Putative DNA-binding domain"/>
    <property type="match status" value="1"/>
</dbReference>
<feature type="domain" description="HTH merR-type" evidence="2">
    <location>
        <begin position="1"/>
        <end position="71"/>
    </location>
</feature>
<protein>
    <submittedName>
        <fullName evidence="3">HTH-type transcriptional regulator HmrR</fullName>
    </submittedName>
</protein>
<dbReference type="GO" id="GO:0003700">
    <property type="term" value="F:DNA-binding transcription factor activity"/>
    <property type="evidence" value="ECO:0007669"/>
    <property type="project" value="InterPro"/>
</dbReference>
<evidence type="ECO:0000256" key="1">
    <source>
        <dbReference type="ARBA" id="ARBA00023125"/>
    </source>
</evidence>
<dbReference type="SMART" id="SM00871">
    <property type="entry name" value="AraC_E_bind"/>
    <property type="match status" value="1"/>
</dbReference>
<dbReference type="RefSeq" id="WP_003437405.1">
    <property type="nucleotide sequence ID" value="NZ_BIUQ01000022.1"/>
</dbReference>
<dbReference type="Gene3D" id="3.20.80.10">
    <property type="entry name" value="Regulatory factor, effector binding domain"/>
    <property type="match status" value="1"/>
</dbReference>
<dbReference type="InterPro" id="IPR009061">
    <property type="entry name" value="DNA-bd_dom_put_sf"/>
</dbReference>
<dbReference type="Pfam" id="PF06445">
    <property type="entry name" value="GyrI-like"/>
    <property type="match status" value="1"/>
</dbReference>
<dbReference type="InterPro" id="IPR047057">
    <property type="entry name" value="MerR_fam"/>
</dbReference>
<dbReference type="InterPro" id="IPR000551">
    <property type="entry name" value="MerR-type_HTH_dom"/>
</dbReference>
<organism evidence="3">
    <name type="scientific">Clostridioides difficile</name>
    <name type="common">Peptoclostridium difficile</name>
    <dbReference type="NCBI Taxonomy" id="1496"/>
    <lineage>
        <taxon>Bacteria</taxon>
        <taxon>Bacillati</taxon>
        <taxon>Bacillota</taxon>
        <taxon>Clostridia</taxon>
        <taxon>Peptostreptococcales</taxon>
        <taxon>Peptostreptococcaceae</taxon>
        <taxon>Clostridioides</taxon>
    </lineage>
</organism>
<dbReference type="GO" id="GO:0003677">
    <property type="term" value="F:DNA binding"/>
    <property type="evidence" value="ECO:0007669"/>
    <property type="project" value="UniProtKB-KW"/>
</dbReference>
<dbReference type="Gene3D" id="1.10.1660.10">
    <property type="match status" value="1"/>
</dbReference>
<evidence type="ECO:0000259" key="2">
    <source>
        <dbReference type="PROSITE" id="PS50937"/>
    </source>
</evidence>
<dbReference type="PROSITE" id="PS00552">
    <property type="entry name" value="HTH_MERR_1"/>
    <property type="match status" value="1"/>
</dbReference>
<dbReference type="EMBL" id="CACRUR010000024">
    <property type="protein sequence ID" value="VYU65676.1"/>
    <property type="molecule type" value="Genomic_DNA"/>
</dbReference>
<accession>A0A6N3GMK8</accession>
<keyword evidence="1" id="KW-0238">DNA-binding</keyword>
<dbReference type="Pfam" id="PF13411">
    <property type="entry name" value="MerR_1"/>
    <property type="match status" value="1"/>
</dbReference>
<evidence type="ECO:0000313" key="3">
    <source>
        <dbReference type="EMBL" id="VYU65676.1"/>
    </source>
</evidence>